<comment type="caution">
    <text evidence="2">The sequence shown here is derived from an EMBL/GenBank/DDBJ whole genome shotgun (WGS) entry which is preliminary data.</text>
</comment>
<feature type="region of interest" description="Disordered" evidence="1">
    <location>
        <begin position="70"/>
        <end position="187"/>
    </location>
</feature>
<organism evidence="2 3">
    <name type="scientific">Penicillium canescens</name>
    <dbReference type="NCBI Taxonomy" id="5083"/>
    <lineage>
        <taxon>Eukaryota</taxon>
        <taxon>Fungi</taxon>
        <taxon>Dikarya</taxon>
        <taxon>Ascomycota</taxon>
        <taxon>Pezizomycotina</taxon>
        <taxon>Eurotiomycetes</taxon>
        <taxon>Eurotiomycetidae</taxon>
        <taxon>Eurotiales</taxon>
        <taxon>Aspergillaceae</taxon>
        <taxon>Penicillium</taxon>
    </lineage>
</organism>
<protein>
    <recommendedName>
        <fullName evidence="4">C2H2-type domain-containing protein</fullName>
    </recommendedName>
</protein>
<gene>
    <name evidence="2" type="ORF">N7460_006737</name>
</gene>
<feature type="compositionally biased region" description="Basic residues" evidence="1">
    <location>
        <begin position="71"/>
        <end position="80"/>
    </location>
</feature>
<name>A0AAD6IC63_PENCN</name>
<reference evidence="2" key="1">
    <citation type="journal article" date="2023" name="IMA Fungus">
        <title>Comparative genomic study of the Penicillium genus elucidates a diverse pangenome and 15 lateral gene transfer events.</title>
        <authorList>
            <person name="Petersen C."/>
            <person name="Sorensen T."/>
            <person name="Nielsen M.R."/>
            <person name="Sondergaard T.E."/>
            <person name="Sorensen J.L."/>
            <person name="Fitzpatrick D.A."/>
            <person name="Frisvad J.C."/>
            <person name="Nielsen K.L."/>
        </authorList>
    </citation>
    <scope>NUCLEOTIDE SEQUENCE</scope>
    <source>
        <strain evidence="2">IBT 15450</strain>
    </source>
</reference>
<sequence>MPRMDFSRRRSPAPVVFPITLTPVTKRISKAKKGKRIHACDYPGCNKVSILSISLWAHAHSPSKVLTRAEHLRRHKRTHNKQLPYPRRSTKDGKQSTSSKSLTHELSMSDEFGPRAERLRHTNPPNKPAITGLNNSGGAYKMPPIAAFKPPTRPVVPPSEELGCPGPISTTSPVRLTPAALQKQAPH</sequence>
<dbReference type="Proteomes" id="UP001219568">
    <property type="component" value="Unassembled WGS sequence"/>
</dbReference>
<proteinExistence type="predicted"/>
<evidence type="ECO:0000313" key="3">
    <source>
        <dbReference type="Proteomes" id="UP001219568"/>
    </source>
</evidence>
<evidence type="ECO:0000256" key="1">
    <source>
        <dbReference type="SAM" id="MobiDB-lite"/>
    </source>
</evidence>
<dbReference type="EMBL" id="JAQJZL010000005">
    <property type="protein sequence ID" value="KAJ6041347.1"/>
    <property type="molecule type" value="Genomic_DNA"/>
</dbReference>
<accession>A0AAD6IC63</accession>
<evidence type="ECO:0008006" key="4">
    <source>
        <dbReference type="Google" id="ProtNLM"/>
    </source>
</evidence>
<dbReference type="AlphaFoldDB" id="A0AAD6IC63"/>
<reference evidence="2" key="2">
    <citation type="submission" date="2023-01" db="EMBL/GenBank/DDBJ databases">
        <authorList>
            <person name="Petersen C."/>
        </authorList>
    </citation>
    <scope>NUCLEOTIDE SEQUENCE</scope>
    <source>
        <strain evidence="2">IBT 15450</strain>
    </source>
</reference>
<evidence type="ECO:0000313" key="2">
    <source>
        <dbReference type="EMBL" id="KAJ6041347.1"/>
    </source>
</evidence>
<keyword evidence="3" id="KW-1185">Reference proteome</keyword>
<feature type="compositionally biased region" description="Polar residues" evidence="1">
    <location>
        <begin position="95"/>
        <end position="106"/>
    </location>
</feature>